<name>A0ACB7IEF9_MANES</name>
<sequence>MVHVIMEGPDKGNRKNKHESRDFEVRFDFVDKVVGFFQNDPLVIKILLNRYEVRQVLMDIGNSVNLLILNVFNKLDLDKNNITRVFYPLVGLRDKIVAVLSTINLPLVLGDERYRREIYAEFAVVDIPFAYNVILGHPILNCHGVIINMGAMYLKLLAPRDIAVV</sequence>
<protein>
    <submittedName>
        <fullName evidence="1">Uncharacterized protein</fullName>
    </submittedName>
</protein>
<evidence type="ECO:0000313" key="1">
    <source>
        <dbReference type="EMBL" id="KAG8662283.1"/>
    </source>
</evidence>
<dbReference type="EMBL" id="CM004387">
    <property type="protein sequence ID" value="KAG8662283.1"/>
    <property type="molecule type" value="Genomic_DNA"/>
</dbReference>
<evidence type="ECO:0000313" key="2">
    <source>
        <dbReference type="Proteomes" id="UP000091857"/>
    </source>
</evidence>
<accession>A0ACB7IEF9</accession>
<organism evidence="1 2">
    <name type="scientific">Manihot esculenta</name>
    <name type="common">Cassava</name>
    <name type="synonym">Jatropha manihot</name>
    <dbReference type="NCBI Taxonomy" id="3983"/>
    <lineage>
        <taxon>Eukaryota</taxon>
        <taxon>Viridiplantae</taxon>
        <taxon>Streptophyta</taxon>
        <taxon>Embryophyta</taxon>
        <taxon>Tracheophyta</taxon>
        <taxon>Spermatophyta</taxon>
        <taxon>Magnoliopsida</taxon>
        <taxon>eudicotyledons</taxon>
        <taxon>Gunneridae</taxon>
        <taxon>Pentapetalae</taxon>
        <taxon>rosids</taxon>
        <taxon>fabids</taxon>
        <taxon>Malpighiales</taxon>
        <taxon>Euphorbiaceae</taxon>
        <taxon>Crotonoideae</taxon>
        <taxon>Manihoteae</taxon>
        <taxon>Manihot</taxon>
    </lineage>
</organism>
<comment type="caution">
    <text evidence="1">The sequence shown here is derived from an EMBL/GenBank/DDBJ whole genome shotgun (WGS) entry which is preliminary data.</text>
</comment>
<proteinExistence type="predicted"/>
<keyword evidence="2" id="KW-1185">Reference proteome</keyword>
<gene>
    <name evidence="1" type="ORF">MANES_01G082850v8</name>
</gene>
<dbReference type="Proteomes" id="UP000091857">
    <property type="component" value="Chromosome 1"/>
</dbReference>
<reference evidence="2" key="1">
    <citation type="journal article" date="2016" name="Nat. Biotechnol.">
        <title>Sequencing wild and cultivated cassava and related species reveals extensive interspecific hybridization and genetic diversity.</title>
        <authorList>
            <person name="Bredeson J.V."/>
            <person name="Lyons J.B."/>
            <person name="Prochnik S.E."/>
            <person name="Wu G.A."/>
            <person name="Ha C.M."/>
            <person name="Edsinger-Gonzales E."/>
            <person name="Grimwood J."/>
            <person name="Schmutz J."/>
            <person name="Rabbi I.Y."/>
            <person name="Egesi C."/>
            <person name="Nauluvula P."/>
            <person name="Lebot V."/>
            <person name="Ndunguru J."/>
            <person name="Mkamilo G."/>
            <person name="Bart R.S."/>
            <person name="Setter T.L."/>
            <person name="Gleadow R.M."/>
            <person name="Kulakow P."/>
            <person name="Ferguson M.E."/>
            <person name="Rounsley S."/>
            <person name="Rokhsar D.S."/>
        </authorList>
    </citation>
    <scope>NUCLEOTIDE SEQUENCE [LARGE SCALE GENOMIC DNA]</scope>
    <source>
        <strain evidence="2">cv. AM560-2</strain>
    </source>
</reference>